<dbReference type="Pfam" id="PF02493">
    <property type="entry name" value="MORN"/>
    <property type="match status" value="3"/>
</dbReference>
<evidence type="ECO:0000313" key="2">
    <source>
        <dbReference type="EMBL" id="KAK3245249.1"/>
    </source>
</evidence>
<dbReference type="Proteomes" id="UP001190700">
    <property type="component" value="Unassembled WGS sequence"/>
</dbReference>
<protein>
    <submittedName>
        <fullName evidence="2">Uncharacterized protein</fullName>
    </submittedName>
</protein>
<dbReference type="GO" id="GO:0005829">
    <property type="term" value="C:cytosol"/>
    <property type="evidence" value="ECO:0007669"/>
    <property type="project" value="TreeGrafter"/>
</dbReference>
<dbReference type="Gene3D" id="2.20.110.10">
    <property type="entry name" value="Histone H3 K4-specific methyltransferase SET7/9 N-terminal domain"/>
    <property type="match status" value="1"/>
</dbReference>
<dbReference type="AlphaFoldDB" id="A0AAE0BZZ6"/>
<dbReference type="InterPro" id="IPR003409">
    <property type="entry name" value="MORN"/>
</dbReference>
<reference evidence="2 3" key="1">
    <citation type="journal article" date="2015" name="Genome Biol. Evol.">
        <title>Comparative Genomics of a Bacterivorous Green Alga Reveals Evolutionary Causalities and Consequences of Phago-Mixotrophic Mode of Nutrition.</title>
        <authorList>
            <person name="Burns J.A."/>
            <person name="Paasch A."/>
            <person name="Narechania A."/>
            <person name="Kim E."/>
        </authorList>
    </citation>
    <scope>NUCLEOTIDE SEQUENCE [LARGE SCALE GENOMIC DNA]</scope>
    <source>
        <strain evidence="2 3">PLY_AMNH</strain>
    </source>
</reference>
<gene>
    <name evidence="2" type="ORF">CYMTET_45173</name>
</gene>
<dbReference type="SMART" id="SM00698">
    <property type="entry name" value="MORN"/>
    <property type="match status" value="3"/>
</dbReference>
<dbReference type="PANTHER" id="PTHR43215">
    <property type="entry name" value="RADIAL SPOKE HEAD 1 HOMOLOG"/>
    <property type="match status" value="1"/>
</dbReference>
<dbReference type="GO" id="GO:0016020">
    <property type="term" value="C:membrane"/>
    <property type="evidence" value="ECO:0007669"/>
    <property type="project" value="UniProtKB-ARBA"/>
</dbReference>
<name>A0AAE0BZZ6_9CHLO</name>
<organism evidence="2 3">
    <name type="scientific">Cymbomonas tetramitiformis</name>
    <dbReference type="NCBI Taxonomy" id="36881"/>
    <lineage>
        <taxon>Eukaryota</taxon>
        <taxon>Viridiplantae</taxon>
        <taxon>Chlorophyta</taxon>
        <taxon>Pyramimonadophyceae</taxon>
        <taxon>Pyramimonadales</taxon>
        <taxon>Pyramimonadaceae</taxon>
        <taxon>Cymbomonas</taxon>
    </lineage>
</organism>
<proteinExistence type="predicted"/>
<evidence type="ECO:0000256" key="1">
    <source>
        <dbReference type="ARBA" id="ARBA00022737"/>
    </source>
</evidence>
<keyword evidence="1" id="KW-0677">Repeat</keyword>
<comment type="caution">
    <text evidence="2">The sequence shown here is derived from an EMBL/GenBank/DDBJ whole genome shotgun (WGS) entry which is preliminary data.</text>
</comment>
<keyword evidence="3" id="KW-1185">Reference proteome</keyword>
<evidence type="ECO:0000313" key="3">
    <source>
        <dbReference type="Proteomes" id="UP001190700"/>
    </source>
</evidence>
<dbReference type="PANTHER" id="PTHR43215:SF14">
    <property type="entry name" value="RADIAL SPOKE HEAD 1 HOMOLOG"/>
    <property type="match status" value="1"/>
</dbReference>
<dbReference type="EMBL" id="LGRX02030849">
    <property type="protein sequence ID" value="KAK3245249.1"/>
    <property type="molecule type" value="Genomic_DNA"/>
</dbReference>
<sequence length="195" mass="21240">MDPYELSWSSLVYSDGTMYQGLALGGQPHGKGAILYSRGHRYEGDFVEGLQEGYGVYRWTDGSTYKGRWQDGVMQGCGRKSYADGNMEEGEFIRDVYVGQYMACGPREVQVAVAEADVSADESQKLLLRPLDSQKNAAQQALAKGKPGSASTDPNRVMAKIGSISSTSGLALIVDFAVARVSQSMHLHIRLEDES</sequence>
<accession>A0AAE0BZZ6</accession>
<dbReference type="SUPFAM" id="SSF82185">
    <property type="entry name" value="Histone H3 K4-specific methyltransferase SET7/9 N-terminal domain"/>
    <property type="match status" value="1"/>
</dbReference>